<evidence type="ECO:0000313" key="1">
    <source>
        <dbReference type="EMBL" id="EFQ28558.1"/>
    </source>
</evidence>
<dbReference type="HOGENOM" id="CLU_1652030_0_0_1"/>
<accession>E3QCH0</accession>
<proteinExistence type="predicted"/>
<gene>
    <name evidence="1" type="ORF">GLRG_03702</name>
</gene>
<dbReference type="GeneID" id="24409067"/>
<name>E3QCH0_COLGM</name>
<dbReference type="Proteomes" id="UP000008782">
    <property type="component" value="Unassembled WGS sequence"/>
</dbReference>
<organism evidence="2">
    <name type="scientific">Colletotrichum graminicola (strain M1.001 / M2 / FGSC 10212)</name>
    <name type="common">Maize anthracnose fungus</name>
    <name type="synonym">Glomerella graminicola</name>
    <dbReference type="NCBI Taxonomy" id="645133"/>
    <lineage>
        <taxon>Eukaryota</taxon>
        <taxon>Fungi</taxon>
        <taxon>Dikarya</taxon>
        <taxon>Ascomycota</taxon>
        <taxon>Pezizomycotina</taxon>
        <taxon>Sordariomycetes</taxon>
        <taxon>Hypocreomycetidae</taxon>
        <taxon>Glomerellales</taxon>
        <taxon>Glomerellaceae</taxon>
        <taxon>Colletotrichum</taxon>
        <taxon>Colletotrichum graminicola species complex</taxon>
    </lineage>
</organism>
<reference evidence="2" key="1">
    <citation type="journal article" date="2012" name="Nat. Genet.">
        <title>Lifestyle transitions in plant pathogenic Colletotrichum fungi deciphered by genome and transcriptome analyses.</title>
        <authorList>
            <person name="O'Connell R.J."/>
            <person name="Thon M.R."/>
            <person name="Hacquard S."/>
            <person name="Amyotte S.G."/>
            <person name="Kleemann J."/>
            <person name="Torres M.F."/>
            <person name="Damm U."/>
            <person name="Buiate E.A."/>
            <person name="Epstein L."/>
            <person name="Alkan N."/>
            <person name="Altmueller J."/>
            <person name="Alvarado-Balderrama L."/>
            <person name="Bauser C.A."/>
            <person name="Becker C."/>
            <person name="Birren B.W."/>
            <person name="Chen Z."/>
            <person name="Choi J."/>
            <person name="Crouch J.A."/>
            <person name="Duvick J.P."/>
            <person name="Farman M.A."/>
            <person name="Gan P."/>
            <person name="Heiman D."/>
            <person name="Henrissat B."/>
            <person name="Howard R.J."/>
            <person name="Kabbage M."/>
            <person name="Koch C."/>
            <person name="Kracher B."/>
            <person name="Kubo Y."/>
            <person name="Law A.D."/>
            <person name="Lebrun M.-H."/>
            <person name="Lee Y.-H."/>
            <person name="Miyara I."/>
            <person name="Moore N."/>
            <person name="Neumann U."/>
            <person name="Nordstroem K."/>
            <person name="Panaccione D.G."/>
            <person name="Panstruga R."/>
            <person name="Place M."/>
            <person name="Proctor R.H."/>
            <person name="Prusky D."/>
            <person name="Rech G."/>
            <person name="Reinhardt R."/>
            <person name="Rollins J.A."/>
            <person name="Rounsley S."/>
            <person name="Schardl C.L."/>
            <person name="Schwartz D.C."/>
            <person name="Shenoy N."/>
            <person name="Shirasu K."/>
            <person name="Sikhakolli U.R."/>
            <person name="Stueber K."/>
            <person name="Sukno S.A."/>
            <person name="Sweigard J.A."/>
            <person name="Takano Y."/>
            <person name="Takahara H."/>
            <person name="Trail F."/>
            <person name="van der Does H.C."/>
            <person name="Voll L.M."/>
            <person name="Will I."/>
            <person name="Young S."/>
            <person name="Zeng Q."/>
            <person name="Zhang J."/>
            <person name="Zhou S."/>
            <person name="Dickman M.B."/>
            <person name="Schulze-Lefert P."/>
            <person name="Ver Loren van Themaat E."/>
            <person name="Ma L.-J."/>
            <person name="Vaillancourt L.J."/>
        </authorList>
    </citation>
    <scope>NUCLEOTIDE SEQUENCE [LARGE SCALE GENOMIC DNA]</scope>
    <source>
        <strain evidence="2">M1.001 / M2 / FGSC 10212</strain>
    </source>
</reference>
<dbReference type="VEuPathDB" id="FungiDB:GLRG_03702"/>
<dbReference type="RefSeq" id="XP_008092578.1">
    <property type="nucleotide sequence ID" value="XM_008094387.1"/>
</dbReference>
<dbReference type="EMBL" id="GG697341">
    <property type="protein sequence ID" value="EFQ28558.1"/>
    <property type="molecule type" value="Genomic_DNA"/>
</dbReference>
<protein>
    <submittedName>
        <fullName evidence="1">Uncharacterized protein</fullName>
    </submittedName>
</protein>
<sequence>MGHQAQSVEFERAGARASFGVFVSSDEATYLSAEELQNSPERMYGYVGKMLYVCPVRRSLARVVIDGNAKQYGGFPMAWSETWGTIEYCSCIASSKAIRTNSAELDAQAVQRWYEAGFRVTLVKRTGVAGCENEGDESRGGAGAGEGPGTCQNICHLPLL</sequence>
<keyword evidence="2" id="KW-1185">Reference proteome</keyword>
<dbReference type="AlphaFoldDB" id="E3QCH0"/>
<evidence type="ECO:0000313" key="2">
    <source>
        <dbReference type="Proteomes" id="UP000008782"/>
    </source>
</evidence>